<evidence type="ECO:0000256" key="2">
    <source>
        <dbReference type="ARBA" id="ARBA00022448"/>
    </source>
</evidence>
<keyword evidence="3" id="KW-0479">Metal-binding</keyword>
<dbReference type="Gene3D" id="2.60.40.420">
    <property type="entry name" value="Cupredoxins - blue copper proteins"/>
    <property type="match status" value="2"/>
</dbReference>
<comment type="caution">
    <text evidence="9">The sequence shown here is derived from an EMBL/GenBank/DDBJ whole genome shotgun (WGS) entry which is preliminary data.</text>
</comment>
<protein>
    <recommendedName>
        <fullName evidence="8">Blue (type 1) copper domain-containing protein</fullName>
    </recommendedName>
</protein>
<dbReference type="PROSITE" id="PS51257">
    <property type="entry name" value="PROKAR_LIPOPROTEIN"/>
    <property type="match status" value="1"/>
</dbReference>
<dbReference type="InterPro" id="IPR000923">
    <property type="entry name" value="BlueCu_1"/>
</dbReference>
<dbReference type="GO" id="GO:0016020">
    <property type="term" value="C:membrane"/>
    <property type="evidence" value="ECO:0007669"/>
    <property type="project" value="UniProtKB-SubCell"/>
</dbReference>
<sequence length="209" mass="23266">MTRWWTRRMLLLTAAVTGLTGTAGCSTSLVRDPPPKPRVSIQSQSFDPDRLVIDRGETVTWWNVEDIVHTVTAYEERIPDEADYFASGGFDSEPVARKKYSPLAGRVEELETGRLRRDDRFEHRFTVSGHYHYFCIPHENGRTMTGTIVVRTEAGEIPSSREVVQPNTDHVIQMGATAFHPESLTIHTGDSVGWVNGTGIAHSVTGKAS</sequence>
<dbReference type="Proteomes" id="UP000282322">
    <property type="component" value="Unassembled WGS sequence"/>
</dbReference>
<dbReference type="AlphaFoldDB" id="A0A3P3RMY3"/>
<dbReference type="GO" id="GO:0005507">
    <property type="term" value="F:copper ion binding"/>
    <property type="evidence" value="ECO:0007669"/>
    <property type="project" value="InterPro"/>
</dbReference>
<organism evidence="9 10">
    <name type="scientific">Halocatena pleomorpha</name>
    <dbReference type="NCBI Taxonomy" id="1785090"/>
    <lineage>
        <taxon>Archaea</taxon>
        <taxon>Methanobacteriati</taxon>
        <taxon>Methanobacteriota</taxon>
        <taxon>Stenosarchaea group</taxon>
        <taxon>Halobacteria</taxon>
        <taxon>Halobacteriales</taxon>
        <taxon>Natronomonadaceae</taxon>
        <taxon>Halocatena</taxon>
    </lineage>
</organism>
<feature type="region of interest" description="Disordered" evidence="7">
    <location>
        <begin position="23"/>
        <end position="43"/>
    </location>
</feature>
<gene>
    <name evidence="9" type="ORF">EIK79_00240</name>
</gene>
<feature type="domain" description="Blue (type 1) copper" evidence="8">
    <location>
        <begin position="42"/>
        <end position="150"/>
    </location>
</feature>
<dbReference type="EMBL" id="RRCH01000001">
    <property type="protein sequence ID" value="RRJ34240.1"/>
    <property type="molecule type" value="Genomic_DNA"/>
</dbReference>
<evidence type="ECO:0000256" key="5">
    <source>
        <dbReference type="ARBA" id="ARBA00023008"/>
    </source>
</evidence>
<dbReference type="SUPFAM" id="SSF49503">
    <property type="entry name" value="Cupredoxins"/>
    <property type="match status" value="2"/>
</dbReference>
<dbReference type="RefSeq" id="WP_124953157.1">
    <property type="nucleotide sequence ID" value="NZ_RRCH01000001.1"/>
</dbReference>
<dbReference type="PANTHER" id="PTHR34192">
    <property type="entry name" value="PLASTOCYANIN MAJOR ISOFORM, CHLOROPLASTIC-RELATED"/>
    <property type="match status" value="1"/>
</dbReference>
<dbReference type="InterPro" id="IPR008972">
    <property type="entry name" value="Cupredoxin"/>
</dbReference>
<evidence type="ECO:0000313" key="9">
    <source>
        <dbReference type="EMBL" id="RRJ34240.1"/>
    </source>
</evidence>
<dbReference type="GO" id="GO:0009055">
    <property type="term" value="F:electron transfer activity"/>
    <property type="evidence" value="ECO:0007669"/>
    <property type="project" value="InterPro"/>
</dbReference>
<evidence type="ECO:0000256" key="4">
    <source>
        <dbReference type="ARBA" id="ARBA00022982"/>
    </source>
</evidence>
<evidence type="ECO:0000313" key="10">
    <source>
        <dbReference type="Proteomes" id="UP000282322"/>
    </source>
</evidence>
<evidence type="ECO:0000259" key="8">
    <source>
        <dbReference type="Pfam" id="PF00127"/>
    </source>
</evidence>
<name>A0A3P3RMY3_9EURY</name>
<keyword evidence="5" id="KW-0186">Copper</keyword>
<keyword evidence="4" id="KW-0249">Electron transport</keyword>
<evidence type="ECO:0000256" key="7">
    <source>
        <dbReference type="SAM" id="MobiDB-lite"/>
    </source>
</evidence>
<dbReference type="OrthoDB" id="4392at2157"/>
<reference evidence="9 10" key="1">
    <citation type="submission" date="2018-11" db="EMBL/GenBank/DDBJ databases">
        <title>Taxonoimc description of Halomarina strain SPP-AMP-1.</title>
        <authorList>
            <person name="Pal Y."/>
            <person name="Srinivasana K."/>
            <person name="Verma A."/>
            <person name="Kumar P."/>
        </authorList>
    </citation>
    <scope>NUCLEOTIDE SEQUENCE [LARGE SCALE GENOMIC DNA]</scope>
    <source>
        <strain evidence="9 10">SPP-AMP-1</strain>
    </source>
</reference>
<comment type="subcellular location">
    <subcellularLocation>
        <location evidence="1">Membrane</location>
    </subcellularLocation>
</comment>
<keyword evidence="2" id="KW-0813">Transport</keyword>
<accession>A0A3P3RMY3</accession>
<evidence type="ECO:0000256" key="3">
    <source>
        <dbReference type="ARBA" id="ARBA00022723"/>
    </source>
</evidence>
<evidence type="ECO:0000256" key="6">
    <source>
        <dbReference type="ARBA" id="ARBA00023136"/>
    </source>
</evidence>
<keyword evidence="10" id="KW-1185">Reference proteome</keyword>
<proteinExistence type="predicted"/>
<dbReference type="PANTHER" id="PTHR34192:SF10">
    <property type="entry name" value="PLASTOCYANIN MAJOR ISOFORM, CHLOROPLASTIC-RELATED"/>
    <property type="match status" value="1"/>
</dbReference>
<evidence type="ECO:0000256" key="1">
    <source>
        <dbReference type="ARBA" id="ARBA00004370"/>
    </source>
</evidence>
<dbReference type="Pfam" id="PF00127">
    <property type="entry name" value="Copper-bind"/>
    <property type="match status" value="1"/>
</dbReference>
<keyword evidence="6" id="KW-0472">Membrane</keyword>